<dbReference type="PROSITE" id="PS51077">
    <property type="entry name" value="HTH_ICLR"/>
    <property type="match status" value="1"/>
</dbReference>
<name>A0A6H9WMM2_9MICO</name>
<proteinExistence type="predicted"/>
<dbReference type="GO" id="GO:0045892">
    <property type="term" value="P:negative regulation of DNA-templated transcription"/>
    <property type="evidence" value="ECO:0007669"/>
    <property type="project" value="TreeGrafter"/>
</dbReference>
<dbReference type="InterPro" id="IPR011991">
    <property type="entry name" value="ArsR-like_HTH"/>
</dbReference>
<evidence type="ECO:0000256" key="7">
    <source>
        <dbReference type="SAM" id="MobiDB-lite"/>
    </source>
</evidence>
<evidence type="ECO:0000256" key="3">
    <source>
        <dbReference type="ARBA" id="ARBA00023125"/>
    </source>
</evidence>
<dbReference type="GO" id="GO:0006071">
    <property type="term" value="P:glycerol metabolic process"/>
    <property type="evidence" value="ECO:0007669"/>
    <property type="project" value="UniProtKB-KW"/>
</dbReference>
<evidence type="ECO:0000259" key="8">
    <source>
        <dbReference type="PROSITE" id="PS51077"/>
    </source>
</evidence>
<accession>A0A6H9WMM2</accession>
<dbReference type="SUPFAM" id="SSF46785">
    <property type="entry name" value="Winged helix' DNA-binding domain"/>
    <property type="match status" value="1"/>
</dbReference>
<feature type="domain" description="HTH iclR-type" evidence="8">
    <location>
        <begin position="21"/>
        <end position="82"/>
    </location>
</feature>
<dbReference type="OrthoDB" id="156285at2"/>
<comment type="caution">
    <text evidence="10">The sequence shown here is derived from an EMBL/GenBank/DDBJ whole genome shotgun (WGS) entry which is preliminary data.</text>
</comment>
<protein>
    <recommendedName>
        <fullName evidence="6">Glycerol operon regulatory protein</fullName>
    </recommendedName>
</protein>
<dbReference type="SMART" id="SM00346">
    <property type="entry name" value="HTH_ICLR"/>
    <property type="match status" value="1"/>
</dbReference>
<dbReference type="PROSITE" id="PS51078">
    <property type="entry name" value="ICLR_ED"/>
    <property type="match status" value="1"/>
</dbReference>
<evidence type="ECO:0000256" key="4">
    <source>
        <dbReference type="ARBA" id="ARBA00023163"/>
    </source>
</evidence>
<dbReference type="InterPro" id="IPR036390">
    <property type="entry name" value="WH_DNA-bd_sf"/>
</dbReference>
<evidence type="ECO:0000313" key="11">
    <source>
        <dbReference type="Proteomes" id="UP000431744"/>
    </source>
</evidence>
<keyword evidence="4" id="KW-0804">Transcription</keyword>
<comment type="function">
    <text evidence="5">May be an activator protein for the gylABX operon.</text>
</comment>
<organism evidence="10 11">
    <name type="scientific">Pseudoclavibacter endophyticus</name>
    <dbReference type="NCBI Taxonomy" id="1778590"/>
    <lineage>
        <taxon>Bacteria</taxon>
        <taxon>Bacillati</taxon>
        <taxon>Actinomycetota</taxon>
        <taxon>Actinomycetes</taxon>
        <taxon>Micrococcales</taxon>
        <taxon>Microbacteriaceae</taxon>
        <taxon>Pseudoclavibacter</taxon>
    </lineage>
</organism>
<evidence type="ECO:0000259" key="9">
    <source>
        <dbReference type="PROSITE" id="PS51078"/>
    </source>
</evidence>
<feature type="region of interest" description="Disordered" evidence="7">
    <location>
        <begin position="1"/>
        <end position="23"/>
    </location>
</feature>
<feature type="domain" description="IclR-ED" evidence="9">
    <location>
        <begin position="76"/>
        <end position="249"/>
    </location>
</feature>
<dbReference type="Pfam" id="PF09339">
    <property type="entry name" value="HTH_IclR"/>
    <property type="match status" value="1"/>
</dbReference>
<keyword evidence="11" id="KW-1185">Reference proteome</keyword>
<dbReference type="InterPro" id="IPR005471">
    <property type="entry name" value="Tscrpt_reg_IclR_N"/>
</dbReference>
<dbReference type="Proteomes" id="UP000431744">
    <property type="component" value="Unassembled WGS sequence"/>
</dbReference>
<evidence type="ECO:0000256" key="6">
    <source>
        <dbReference type="ARBA" id="ARBA00070406"/>
    </source>
</evidence>
<gene>
    <name evidence="10" type="ORF">F8O04_12285</name>
</gene>
<feature type="compositionally biased region" description="Low complexity" evidence="7">
    <location>
        <begin position="1"/>
        <end position="21"/>
    </location>
</feature>
<dbReference type="AlphaFoldDB" id="A0A6H9WMM2"/>
<dbReference type="InterPro" id="IPR036388">
    <property type="entry name" value="WH-like_DNA-bd_sf"/>
</dbReference>
<keyword evidence="1" id="KW-0319">Glycerol metabolism</keyword>
<sequence length="249" mass="26258">MTNTRADARAASTTGARSTHSQTLSRGLQALELLGEANGPLTIAEVAEGLGLHRSVVYRILRTLEDHGLVSRDASGRLRLGPGIAALARGVSRGLQQVAQPELSRIAERFGVTAFVGVLDRFQVVTLLSVEPRDAHASIAQRPGTRHDVNRGSTGYAVLAGMSDDELASVVESGLAVDEERVRETRTRGYATSHDEVIPGLRSIAVPMPISSEPNLLAISIVSIAELDDAELVADSLTAAAARIARAVS</sequence>
<evidence type="ECO:0000256" key="5">
    <source>
        <dbReference type="ARBA" id="ARBA00058938"/>
    </source>
</evidence>
<keyword evidence="2" id="KW-0805">Transcription regulation</keyword>
<dbReference type="PANTHER" id="PTHR30136">
    <property type="entry name" value="HELIX-TURN-HELIX TRANSCRIPTIONAL REGULATOR, ICLR FAMILY"/>
    <property type="match status" value="1"/>
</dbReference>
<dbReference type="PANTHER" id="PTHR30136:SF24">
    <property type="entry name" value="HTH-TYPE TRANSCRIPTIONAL REPRESSOR ALLR"/>
    <property type="match status" value="1"/>
</dbReference>
<dbReference type="Gene3D" id="3.30.450.40">
    <property type="match status" value="1"/>
</dbReference>
<evidence type="ECO:0000256" key="1">
    <source>
        <dbReference type="ARBA" id="ARBA00022798"/>
    </source>
</evidence>
<keyword evidence="3" id="KW-0238">DNA-binding</keyword>
<dbReference type="FunFam" id="1.10.10.10:FF:000056">
    <property type="entry name" value="IclR family transcriptional regulator"/>
    <property type="match status" value="1"/>
</dbReference>
<evidence type="ECO:0000256" key="2">
    <source>
        <dbReference type="ARBA" id="ARBA00023015"/>
    </source>
</evidence>
<dbReference type="CDD" id="cd00090">
    <property type="entry name" value="HTH_ARSR"/>
    <property type="match status" value="1"/>
</dbReference>
<dbReference type="Gene3D" id="1.10.10.10">
    <property type="entry name" value="Winged helix-like DNA-binding domain superfamily/Winged helix DNA-binding domain"/>
    <property type="match status" value="1"/>
</dbReference>
<evidence type="ECO:0000313" key="10">
    <source>
        <dbReference type="EMBL" id="KAB1647796.1"/>
    </source>
</evidence>
<dbReference type="EMBL" id="WBJY01000003">
    <property type="protein sequence ID" value="KAB1647796.1"/>
    <property type="molecule type" value="Genomic_DNA"/>
</dbReference>
<dbReference type="InterPro" id="IPR014757">
    <property type="entry name" value="Tscrpt_reg_IclR_C"/>
</dbReference>
<dbReference type="SUPFAM" id="SSF55781">
    <property type="entry name" value="GAF domain-like"/>
    <property type="match status" value="1"/>
</dbReference>
<dbReference type="Pfam" id="PF01614">
    <property type="entry name" value="IclR_C"/>
    <property type="match status" value="1"/>
</dbReference>
<dbReference type="RefSeq" id="WP_158029689.1">
    <property type="nucleotide sequence ID" value="NZ_BMHG01000001.1"/>
</dbReference>
<dbReference type="InterPro" id="IPR050707">
    <property type="entry name" value="HTH_MetabolicPath_Reg"/>
</dbReference>
<dbReference type="GO" id="GO:0003677">
    <property type="term" value="F:DNA binding"/>
    <property type="evidence" value="ECO:0007669"/>
    <property type="project" value="UniProtKB-KW"/>
</dbReference>
<dbReference type="GO" id="GO:0003700">
    <property type="term" value="F:DNA-binding transcription factor activity"/>
    <property type="evidence" value="ECO:0007669"/>
    <property type="project" value="TreeGrafter"/>
</dbReference>
<reference evidence="10 11" key="1">
    <citation type="submission" date="2019-09" db="EMBL/GenBank/DDBJ databases">
        <title>Phylogeny of genus Pseudoclavibacter and closely related genus.</title>
        <authorList>
            <person name="Li Y."/>
        </authorList>
    </citation>
    <scope>NUCLEOTIDE SEQUENCE [LARGE SCALE GENOMIC DNA]</scope>
    <source>
        <strain evidence="10 11">EGI 60007</strain>
    </source>
</reference>
<dbReference type="InterPro" id="IPR029016">
    <property type="entry name" value="GAF-like_dom_sf"/>
</dbReference>